<dbReference type="AlphaFoldDB" id="A0A0F9EEI9"/>
<organism evidence="1">
    <name type="scientific">marine sediment metagenome</name>
    <dbReference type="NCBI Taxonomy" id="412755"/>
    <lineage>
        <taxon>unclassified sequences</taxon>
        <taxon>metagenomes</taxon>
        <taxon>ecological metagenomes</taxon>
    </lineage>
</organism>
<sequence length="90" mass="10664">MSGNGYLELDKRLIQLQKNLYTKVDEAKSQINKHVDDDHRDDDIYKFLAQTTRGRLLCSLFGYKSSNIRRVAARKKIRKLNRKRKQIIEV</sequence>
<accession>A0A0F9EEI9</accession>
<protein>
    <submittedName>
        <fullName evidence="1">Uncharacterized protein</fullName>
    </submittedName>
</protein>
<reference evidence="1" key="1">
    <citation type="journal article" date="2015" name="Nature">
        <title>Complex archaea that bridge the gap between prokaryotes and eukaryotes.</title>
        <authorList>
            <person name="Spang A."/>
            <person name="Saw J.H."/>
            <person name="Jorgensen S.L."/>
            <person name="Zaremba-Niedzwiedzka K."/>
            <person name="Martijn J."/>
            <person name="Lind A.E."/>
            <person name="van Eijk R."/>
            <person name="Schleper C."/>
            <person name="Guy L."/>
            <person name="Ettema T.J."/>
        </authorList>
    </citation>
    <scope>NUCLEOTIDE SEQUENCE</scope>
</reference>
<proteinExistence type="predicted"/>
<dbReference type="EMBL" id="LAZR01025294">
    <property type="protein sequence ID" value="KKL72364.1"/>
    <property type="molecule type" value="Genomic_DNA"/>
</dbReference>
<name>A0A0F9EEI9_9ZZZZ</name>
<evidence type="ECO:0000313" key="1">
    <source>
        <dbReference type="EMBL" id="KKL72364.1"/>
    </source>
</evidence>
<comment type="caution">
    <text evidence="1">The sequence shown here is derived from an EMBL/GenBank/DDBJ whole genome shotgun (WGS) entry which is preliminary data.</text>
</comment>
<gene>
    <name evidence="1" type="ORF">LCGC14_2085620</name>
</gene>